<reference evidence="1" key="1">
    <citation type="submission" date="2018-05" db="EMBL/GenBank/DDBJ databases">
        <authorList>
            <person name="Lanie J.A."/>
            <person name="Ng W.-L."/>
            <person name="Kazmierczak K.M."/>
            <person name="Andrzejewski T.M."/>
            <person name="Davidsen T.M."/>
            <person name="Wayne K.J."/>
            <person name="Tettelin H."/>
            <person name="Glass J.I."/>
            <person name="Rusch D."/>
            <person name="Podicherti R."/>
            <person name="Tsui H.-C.T."/>
            <person name="Winkler M.E."/>
        </authorList>
    </citation>
    <scope>NUCLEOTIDE SEQUENCE</scope>
</reference>
<feature type="non-terminal residue" evidence="1">
    <location>
        <position position="53"/>
    </location>
</feature>
<sequence>MIILVAGVMVWRLVHLQILEADRYVARGASQRIRTVPLYAVRGAIVDRNGVDL</sequence>
<name>A0A382YC46_9ZZZZ</name>
<evidence type="ECO:0000313" key="1">
    <source>
        <dbReference type="EMBL" id="SVD80559.1"/>
    </source>
</evidence>
<accession>A0A382YC46</accession>
<dbReference type="EMBL" id="UINC01174435">
    <property type="protein sequence ID" value="SVD80559.1"/>
    <property type="molecule type" value="Genomic_DNA"/>
</dbReference>
<protein>
    <recommendedName>
        <fullName evidence="2">Penicillin-binding protein dimerisation domain-containing protein</fullName>
    </recommendedName>
</protein>
<evidence type="ECO:0008006" key="2">
    <source>
        <dbReference type="Google" id="ProtNLM"/>
    </source>
</evidence>
<gene>
    <name evidence="1" type="ORF">METZ01_LOCUS433413</name>
</gene>
<dbReference type="Gene3D" id="3.90.1310.10">
    <property type="entry name" value="Penicillin-binding protein 2a (Domain 2)"/>
    <property type="match status" value="1"/>
</dbReference>
<organism evidence="1">
    <name type="scientific">marine metagenome</name>
    <dbReference type="NCBI Taxonomy" id="408172"/>
    <lineage>
        <taxon>unclassified sequences</taxon>
        <taxon>metagenomes</taxon>
        <taxon>ecological metagenomes</taxon>
    </lineage>
</organism>
<proteinExistence type="predicted"/>
<dbReference type="AlphaFoldDB" id="A0A382YC46"/>